<dbReference type="EMBL" id="PDCK01000045">
    <property type="protein sequence ID" value="PRQ21179.1"/>
    <property type="molecule type" value="Genomic_DNA"/>
</dbReference>
<evidence type="ECO:0000256" key="1">
    <source>
        <dbReference type="ARBA" id="ARBA00022614"/>
    </source>
</evidence>
<keyword evidence="2" id="KW-0677">Repeat</keyword>
<keyword evidence="6" id="KW-1185">Reference proteome</keyword>
<dbReference type="PRINTS" id="PR00019">
    <property type="entry name" value="LEURICHRPT"/>
</dbReference>
<dbReference type="SUPFAM" id="SSF52058">
    <property type="entry name" value="L domain-like"/>
    <property type="match status" value="1"/>
</dbReference>
<dbReference type="SMART" id="SM00364">
    <property type="entry name" value="LRR_BAC"/>
    <property type="match status" value="8"/>
</dbReference>
<dbReference type="GO" id="GO:0005737">
    <property type="term" value="C:cytoplasm"/>
    <property type="evidence" value="ECO:0007669"/>
    <property type="project" value="TreeGrafter"/>
</dbReference>
<evidence type="ECO:0000313" key="6">
    <source>
        <dbReference type="Proteomes" id="UP000238479"/>
    </source>
</evidence>
<keyword evidence="1" id="KW-0433">Leucine-rich repeat</keyword>
<dbReference type="InterPro" id="IPR050216">
    <property type="entry name" value="LRR_domain-containing"/>
</dbReference>
<evidence type="ECO:0000256" key="3">
    <source>
        <dbReference type="ARBA" id="ARBA00023054"/>
    </source>
</evidence>
<gene>
    <name evidence="5" type="ORF">RchiOBHm_Chr7g0236341</name>
</gene>
<evidence type="ECO:0000256" key="4">
    <source>
        <dbReference type="ARBA" id="ARBA00023786"/>
    </source>
</evidence>
<dbReference type="GO" id="GO:0055046">
    <property type="term" value="P:microgametogenesis"/>
    <property type="evidence" value="ECO:0007669"/>
    <property type="project" value="UniProtKB-ARBA"/>
</dbReference>
<dbReference type="InterPro" id="IPR001611">
    <property type="entry name" value="Leu-rich_rpt"/>
</dbReference>
<organism evidence="5 6">
    <name type="scientific">Rosa chinensis</name>
    <name type="common">China rose</name>
    <dbReference type="NCBI Taxonomy" id="74649"/>
    <lineage>
        <taxon>Eukaryota</taxon>
        <taxon>Viridiplantae</taxon>
        <taxon>Streptophyta</taxon>
        <taxon>Embryophyta</taxon>
        <taxon>Tracheophyta</taxon>
        <taxon>Spermatophyta</taxon>
        <taxon>Magnoliopsida</taxon>
        <taxon>eudicotyledons</taxon>
        <taxon>Gunneridae</taxon>
        <taxon>Pentapetalae</taxon>
        <taxon>rosids</taxon>
        <taxon>fabids</taxon>
        <taxon>Rosales</taxon>
        <taxon>Rosaceae</taxon>
        <taxon>Rosoideae</taxon>
        <taxon>Rosoideae incertae sedis</taxon>
        <taxon>Rosa</taxon>
    </lineage>
</organism>
<dbReference type="Pfam" id="PF13855">
    <property type="entry name" value="LRR_8"/>
    <property type="match status" value="2"/>
</dbReference>
<dbReference type="OMA" id="HASANPV"/>
<dbReference type="OrthoDB" id="1668230at2759"/>
<dbReference type="Gramene" id="PRQ21179">
    <property type="protein sequence ID" value="PRQ21179"/>
    <property type="gene ID" value="RchiOBHm_Chr7g0236341"/>
</dbReference>
<dbReference type="PANTHER" id="PTHR48051">
    <property type="match status" value="1"/>
</dbReference>
<dbReference type="Proteomes" id="UP000238479">
    <property type="component" value="Chromosome 7"/>
</dbReference>
<dbReference type="SMART" id="SM00369">
    <property type="entry name" value="LRR_TYP"/>
    <property type="match status" value="9"/>
</dbReference>
<dbReference type="FunFam" id="3.80.10.10:FF:000610">
    <property type="entry name" value="Plant intracellular Ras-group-related LRR protein 9"/>
    <property type="match status" value="1"/>
</dbReference>
<proteinExistence type="inferred from homology"/>
<protein>
    <submittedName>
        <fullName evidence="5">Putative leucine-rich repeat domain, L domain-containing protein</fullName>
    </submittedName>
</protein>
<dbReference type="InterPro" id="IPR003591">
    <property type="entry name" value="Leu-rich_rpt_typical-subtyp"/>
</dbReference>
<comment type="similarity">
    <text evidence="4">Belongs to the SHOC2 family.</text>
</comment>
<evidence type="ECO:0000256" key="2">
    <source>
        <dbReference type="ARBA" id="ARBA00022737"/>
    </source>
</evidence>
<dbReference type="FunFam" id="3.80.10.10:FF:000746">
    <property type="entry name" value="Plant intracellular Ras-group-related LRR protein 2"/>
    <property type="match status" value="1"/>
</dbReference>
<reference evidence="5 6" key="1">
    <citation type="journal article" date="2018" name="Nat. Genet.">
        <title>The Rosa genome provides new insights in the design of modern roses.</title>
        <authorList>
            <person name="Bendahmane M."/>
        </authorList>
    </citation>
    <scope>NUCLEOTIDE SEQUENCE [LARGE SCALE GENOMIC DNA]</scope>
    <source>
        <strain evidence="6">cv. Old Blush</strain>
    </source>
</reference>
<dbReference type="PANTHER" id="PTHR48051:SF54">
    <property type="entry name" value="LEUCINE-RICH REPEAT-CONTAINING PROTEIN"/>
    <property type="match status" value="1"/>
</dbReference>
<dbReference type="PROSITE" id="PS51450">
    <property type="entry name" value="LRR"/>
    <property type="match status" value="2"/>
</dbReference>
<dbReference type="Pfam" id="PF00560">
    <property type="entry name" value="LRR_1"/>
    <property type="match status" value="1"/>
</dbReference>
<dbReference type="Gene3D" id="3.80.10.10">
    <property type="entry name" value="Ribonuclease Inhibitor"/>
    <property type="match status" value="2"/>
</dbReference>
<keyword evidence="3" id="KW-0175">Coiled coil</keyword>
<dbReference type="STRING" id="74649.A0A2P6PGY1"/>
<dbReference type="InterPro" id="IPR032675">
    <property type="entry name" value="LRR_dom_sf"/>
</dbReference>
<sequence>MDRNRFPMLSYVLDRLPSLGSKPTTPVVSDLMSIHIGDPAAAQSEIADRMPHLSDPKVIAAMRRAVADVAQARSVLTELGDRPDHETVDSAKAKLAVIDAGRADVAETEQRESAGREEQECMAILQLEELHVAYEKLLKDAEERLVKIYRSAEAGVVEEEEEKVDGVSDQVDEEVVRILQQASAGTGPDRVDLSDRGLRFLPEEFGRISGLLQLDLSNNELQAIPDTIAGLEKLEVLNLSTNLLESLPETIGLLQNLKLLTVSGNKLTALPDSICHCRSLVELDVSFNQLTYLPTNIGYELVNLQKLSVQLNKIRSFPTSICELRSLLSLDAHFNELRGLPLAFGRLTSLQSLNLASNFTDLTELPDTFGDLTNLKELDLSNNQLHALPDTFGRLENLVKLNLDGNPLVVPPPDVVQQGVEAIKVFMSNRWLELLAEEEKKSMLQVQEQEEAGWLTRGTSWVKGYVSGVSEYLSPKAPEDPILNQQL</sequence>
<comment type="caution">
    <text evidence="5">The sequence shown here is derived from an EMBL/GenBank/DDBJ whole genome shotgun (WGS) entry which is preliminary data.</text>
</comment>
<accession>A0A2P6PGY1</accession>
<dbReference type="AlphaFoldDB" id="A0A2P6PGY1"/>
<evidence type="ECO:0000313" key="5">
    <source>
        <dbReference type="EMBL" id="PRQ21179.1"/>
    </source>
</evidence>
<name>A0A2P6PGY1_ROSCH</name>